<keyword evidence="2" id="KW-0732">Signal</keyword>
<name>A0A8J5XIG1_DIALT</name>
<feature type="compositionally biased region" description="Basic and acidic residues" evidence="1">
    <location>
        <begin position="37"/>
        <end position="48"/>
    </location>
</feature>
<dbReference type="OMA" id="AGMHESH"/>
<accession>A0A8J5XIG1</accession>
<dbReference type="Gene3D" id="2.40.160.50">
    <property type="entry name" value="membrane protein fhac: a member of the omp85/tpsb transporter family"/>
    <property type="match status" value="1"/>
</dbReference>
<dbReference type="AlphaFoldDB" id="A0A8J5XIG1"/>
<evidence type="ECO:0000256" key="2">
    <source>
        <dbReference type="SAM" id="SignalP"/>
    </source>
</evidence>
<keyword evidence="4" id="KW-1185">Reference proteome</keyword>
<proteinExistence type="predicted"/>
<organism evidence="3 4">
    <name type="scientific">Diacronema lutheri</name>
    <name type="common">Unicellular marine alga</name>
    <name type="synonym">Monochrysis lutheri</name>
    <dbReference type="NCBI Taxonomy" id="2081491"/>
    <lineage>
        <taxon>Eukaryota</taxon>
        <taxon>Haptista</taxon>
        <taxon>Haptophyta</taxon>
        <taxon>Pavlovophyceae</taxon>
        <taxon>Pavlovales</taxon>
        <taxon>Pavlovaceae</taxon>
        <taxon>Diacronema</taxon>
    </lineage>
</organism>
<dbReference type="OrthoDB" id="10529763at2759"/>
<evidence type="ECO:0000313" key="3">
    <source>
        <dbReference type="EMBL" id="KAG8469646.1"/>
    </source>
</evidence>
<gene>
    <name evidence="3" type="ORF">KFE25_006101</name>
</gene>
<feature type="signal peptide" evidence="2">
    <location>
        <begin position="1"/>
        <end position="21"/>
    </location>
</feature>
<comment type="caution">
    <text evidence="3">The sequence shown here is derived from an EMBL/GenBank/DDBJ whole genome shotgun (WGS) entry which is preliminary data.</text>
</comment>
<sequence>MAPRFAQIAWSALVLLGAANGRRLGLGPCGRGLAHSQRHDDTRAETRRGRAPVAAAALPRASKRPATAPIDETSTLQTAGIPEQPTAPELALMARDVRLPAAGRTPTDKQLAPLMARAREWYAQRGYPFVVTRASIAPTGAIELQAQAPKMASEPIELVFVDARGSPAKKLGRTRARAVSAVVGLRAGEPFRMRPGDFDRLLGPDGPFVAMGTPQLRKTAAGDAQVVLAVYERNATEISPTIGLRGTQWYASLSAKNANLRGRMQTLAVEFSKYNLSSATVSFDDPRLGREVGFGADVWAENVQPALVSRVPGLRSLGGHLPLFGPAGEEEDQGGEGAARARRRRRAELARAGIALRWEARRQAAWRLKLSINAEKVAPSLHGDAIAVGAPAVGAGMHESHLQGHDALRVDTPALDVPITVRASATSQRRRAVVQQVSVSRTLPLHPRCPDFVSLEWKARAALRTTLPRLSARLSGDLSAASSGQPEYMMRALGGGATVRGMSHGQLGLARALAAARAELRLQVGGRQPGDSIFFVALFTDGAAGLVLKDEPARGEAAAELGDVAAARDAEEPAAAQRALRPAAGGCVGAGLLVGPIRFEYTVASTGEMRRSLGLDLS</sequence>
<dbReference type="Proteomes" id="UP000751190">
    <property type="component" value="Unassembled WGS sequence"/>
</dbReference>
<feature type="compositionally biased region" description="Low complexity" evidence="1">
    <location>
        <begin position="51"/>
        <end position="66"/>
    </location>
</feature>
<evidence type="ECO:0008006" key="5">
    <source>
        <dbReference type="Google" id="ProtNLM"/>
    </source>
</evidence>
<evidence type="ECO:0000256" key="1">
    <source>
        <dbReference type="SAM" id="MobiDB-lite"/>
    </source>
</evidence>
<feature type="chain" id="PRO_5035281892" description="POTRA domain-containing protein" evidence="2">
    <location>
        <begin position="22"/>
        <end position="618"/>
    </location>
</feature>
<evidence type="ECO:0000313" key="4">
    <source>
        <dbReference type="Proteomes" id="UP000751190"/>
    </source>
</evidence>
<reference evidence="3" key="1">
    <citation type="submission" date="2021-05" db="EMBL/GenBank/DDBJ databases">
        <title>The genome of the haptophyte Pavlova lutheri (Diacronema luteri, Pavlovales) - a model for lipid biosynthesis in eukaryotic algae.</title>
        <authorList>
            <person name="Hulatt C.J."/>
            <person name="Posewitz M.C."/>
        </authorList>
    </citation>
    <scope>NUCLEOTIDE SEQUENCE</scope>
    <source>
        <strain evidence="3">NIVA-4/92</strain>
    </source>
</reference>
<feature type="region of interest" description="Disordered" evidence="1">
    <location>
        <begin position="30"/>
        <end position="84"/>
    </location>
</feature>
<protein>
    <recommendedName>
        <fullName evidence="5">POTRA domain-containing protein</fullName>
    </recommendedName>
</protein>
<dbReference type="EMBL" id="JAGTXO010000002">
    <property type="protein sequence ID" value="KAG8469646.1"/>
    <property type="molecule type" value="Genomic_DNA"/>
</dbReference>